<evidence type="ECO:0000256" key="1">
    <source>
        <dbReference type="SAM" id="Phobius"/>
    </source>
</evidence>
<dbReference type="AlphaFoldDB" id="A0A1Q3EFA5"/>
<keyword evidence="3" id="KW-1185">Reference proteome</keyword>
<feature type="transmembrane region" description="Helical" evidence="1">
    <location>
        <begin position="24"/>
        <end position="47"/>
    </location>
</feature>
<feature type="transmembrane region" description="Helical" evidence="1">
    <location>
        <begin position="261"/>
        <end position="287"/>
    </location>
</feature>
<feature type="transmembrane region" description="Helical" evidence="1">
    <location>
        <begin position="99"/>
        <end position="122"/>
    </location>
</feature>
<proteinExistence type="predicted"/>
<protein>
    <submittedName>
        <fullName evidence="2">Uncharacterized protein</fullName>
    </submittedName>
</protein>
<dbReference type="EMBL" id="BDGU01000274">
    <property type="protein sequence ID" value="GAW05839.1"/>
    <property type="molecule type" value="Genomic_DNA"/>
</dbReference>
<accession>A0A1Q3EFA5</accession>
<keyword evidence="1" id="KW-0812">Transmembrane</keyword>
<name>A0A1Q3EFA5_LENED</name>
<organism evidence="2 3">
    <name type="scientific">Lentinula edodes</name>
    <name type="common">Shiitake mushroom</name>
    <name type="synonym">Lentinus edodes</name>
    <dbReference type="NCBI Taxonomy" id="5353"/>
    <lineage>
        <taxon>Eukaryota</taxon>
        <taxon>Fungi</taxon>
        <taxon>Dikarya</taxon>
        <taxon>Basidiomycota</taxon>
        <taxon>Agaricomycotina</taxon>
        <taxon>Agaricomycetes</taxon>
        <taxon>Agaricomycetidae</taxon>
        <taxon>Agaricales</taxon>
        <taxon>Marasmiineae</taxon>
        <taxon>Omphalotaceae</taxon>
        <taxon>Lentinula</taxon>
    </lineage>
</organism>
<comment type="caution">
    <text evidence="2">The sequence shown here is derived from an EMBL/GenBank/DDBJ whole genome shotgun (WGS) entry which is preliminary data.</text>
</comment>
<evidence type="ECO:0000313" key="3">
    <source>
        <dbReference type="Proteomes" id="UP000188533"/>
    </source>
</evidence>
<feature type="transmembrane region" description="Helical" evidence="1">
    <location>
        <begin position="68"/>
        <end position="87"/>
    </location>
</feature>
<keyword evidence="1" id="KW-1133">Transmembrane helix</keyword>
<gene>
    <name evidence="2" type="ORF">LENED_007723</name>
</gene>
<feature type="transmembrane region" description="Helical" evidence="1">
    <location>
        <begin position="230"/>
        <end position="255"/>
    </location>
</feature>
<dbReference type="Proteomes" id="UP000188533">
    <property type="component" value="Unassembled WGS sequence"/>
</dbReference>
<sequence length="295" mass="32824">MNSEDFPWRLGVHLRLFSNFLSEYGTFGIGIPKMFPIIIGFLSEFLSVQTTSDWESAKNQVGRLSSEATIATFLAAVQSQIIAISYQDNSTNIQIATNALGFAGVLLDVMTAFLALLASAILQRHITTIDKQLTAIEDASFEQIEEIFYLLRFVDARGQRSHIMFSDLYQWVFAKCEARLNVLQNMQDMHRDSNGISSQIPEGVRRLKSVELQASLIVYSYRHIRNVTPICDAAGTAMFWGVLCFFASVQCLAIATQPPVVWIISSVTCSLIVILPLVTVVLGLIGVRPPSIFDF</sequence>
<keyword evidence="1" id="KW-0472">Membrane</keyword>
<evidence type="ECO:0000313" key="2">
    <source>
        <dbReference type="EMBL" id="GAW05839.1"/>
    </source>
</evidence>
<reference evidence="2 3" key="1">
    <citation type="submission" date="2016-08" db="EMBL/GenBank/DDBJ databases">
        <authorList>
            <consortium name="Lentinula edodes genome sequencing consortium"/>
            <person name="Sakamoto Y."/>
            <person name="Nakade K."/>
            <person name="Sato S."/>
            <person name="Yoshida Y."/>
            <person name="Miyazaki K."/>
            <person name="Natsume S."/>
            <person name="Konno N."/>
        </authorList>
    </citation>
    <scope>NUCLEOTIDE SEQUENCE [LARGE SCALE GENOMIC DNA]</scope>
    <source>
        <strain evidence="2 3">NBRC 111202</strain>
    </source>
</reference>
<reference evidence="2 3" key="2">
    <citation type="submission" date="2017-02" db="EMBL/GenBank/DDBJ databases">
        <title>A genome survey and senescence transcriptome analysis in Lentinula edodes.</title>
        <authorList>
            <person name="Sakamoto Y."/>
            <person name="Nakade K."/>
            <person name="Sato S."/>
            <person name="Yoshida Y."/>
            <person name="Miyazaki K."/>
            <person name="Natsume S."/>
            <person name="Konno N."/>
        </authorList>
    </citation>
    <scope>NUCLEOTIDE SEQUENCE [LARGE SCALE GENOMIC DNA]</scope>
    <source>
        <strain evidence="2 3">NBRC 111202</strain>
    </source>
</reference>